<dbReference type="RefSeq" id="WP_014546043.1">
    <property type="nucleotide sequence ID" value="NC_013410.1"/>
</dbReference>
<dbReference type="OrthoDB" id="1069357at2"/>
<dbReference type="AlphaFoldDB" id="C9RQV2"/>
<dbReference type="EMBL" id="CP002158">
    <property type="protein sequence ID" value="ADL27277.1"/>
    <property type="molecule type" value="Genomic_DNA"/>
</dbReference>
<dbReference type="KEGG" id="fsu:Fisuc_1340"/>
<protein>
    <submittedName>
        <fullName evidence="2">Uncharacterized protein</fullName>
    </submittedName>
</protein>
<evidence type="ECO:0000313" key="4">
    <source>
        <dbReference type="Proteomes" id="UP000001497"/>
    </source>
</evidence>
<name>C9RQV2_FIBSS</name>
<evidence type="ECO:0000313" key="3">
    <source>
        <dbReference type="Proteomes" id="UP000000517"/>
    </source>
</evidence>
<accession>C9RQV2</accession>
<evidence type="ECO:0000313" key="1">
    <source>
        <dbReference type="EMBL" id="ACX74938.1"/>
    </source>
</evidence>
<dbReference type="Proteomes" id="UP000001497">
    <property type="component" value="Chromosome"/>
</dbReference>
<organism evidence="2 3">
    <name type="scientific">Fibrobacter succinogenes (strain ATCC 19169 / S85)</name>
    <dbReference type="NCBI Taxonomy" id="59374"/>
    <lineage>
        <taxon>Bacteria</taxon>
        <taxon>Pseudomonadati</taxon>
        <taxon>Fibrobacterota</taxon>
        <taxon>Fibrobacteria</taxon>
        <taxon>Fibrobacterales</taxon>
        <taxon>Fibrobacteraceae</taxon>
        <taxon>Fibrobacter</taxon>
    </lineage>
</organism>
<proteinExistence type="predicted"/>
<dbReference type="STRING" id="59374.FSU_1807"/>
<dbReference type="KEGG" id="fsc:FSU_1807"/>
<sequence>MSGGTFNYHESRIEGMADYVRRTYLKHKSKEWIEFVQTQKWKCFRPYSKETLAIFKKAYKVLRTAYIYAKCIDYLEAGDYGEEDFKEYLELKIGELNRELKKSIKASPDQVKTWIEDYDENDYWY</sequence>
<keyword evidence="4" id="KW-1185">Reference proteome</keyword>
<evidence type="ECO:0000313" key="2">
    <source>
        <dbReference type="EMBL" id="ADL27277.1"/>
    </source>
</evidence>
<dbReference type="EMBL" id="CP001792">
    <property type="protein sequence ID" value="ACX74938.1"/>
    <property type="molecule type" value="Genomic_DNA"/>
</dbReference>
<gene>
    <name evidence="1" type="ordered locus">Fisuc_1340</name>
    <name evidence="2" type="ordered locus">FSU_1807</name>
</gene>
<reference evidence="1 4" key="1">
    <citation type="submission" date="2009-10" db="EMBL/GenBank/DDBJ databases">
        <title>Complete sequence of Fibrobacter succinogenes subsp. succinogenes S85.</title>
        <authorList>
            <consortium name="US DOE Joint Genome Institute"/>
            <person name="Lucas S."/>
            <person name="Copeland A."/>
            <person name="Lapidus A."/>
            <person name="Glavina del Rio T."/>
            <person name="Tice H."/>
            <person name="Bruce D."/>
            <person name="Goodwin L."/>
            <person name="Pitluck S."/>
            <person name="Chertkov O."/>
            <person name="Detter J.C."/>
            <person name="Han C."/>
            <person name="Tapia R."/>
            <person name="Larimer F."/>
            <person name="Land M."/>
            <person name="Hauser L."/>
            <person name="Kyrpides N."/>
            <person name="Mikhailova N."/>
            <person name="Weimer P.J."/>
            <person name="Stevenson D.M."/>
            <person name="Boyum J."/>
            <person name="Brumm P.I."/>
            <person name="Mead D."/>
        </authorList>
    </citation>
    <scope>NUCLEOTIDE SEQUENCE [LARGE SCALE GENOMIC DNA]</scope>
    <source>
        <strain evidence="4">ATCC 19169 / S85</strain>
        <strain evidence="1">S85</strain>
    </source>
</reference>
<reference evidence="3" key="2">
    <citation type="submission" date="2010-08" db="EMBL/GenBank/DDBJ databases">
        <title>Complete sequence of Fibrobacter succinogenes subsp. succinogenes S85.</title>
        <authorList>
            <person name="Durkin A.S."/>
            <person name="Nelson K.E."/>
            <person name="Morrison M."/>
            <person name="Forsberg C.W."/>
            <person name="Wilson D.B."/>
            <person name="Russell J.B."/>
            <person name="Cann I.K.O."/>
            <person name="Mackie R.I."/>
            <person name="White B.A."/>
        </authorList>
    </citation>
    <scope>NUCLEOTIDE SEQUENCE [LARGE SCALE GENOMIC DNA]</scope>
    <source>
        <strain evidence="3">ATCC 19169 / S85</strain>
    </source>
</reference>
<dbReference type="HOGENOM" id="CLU_1989337_0_0_0"/>
<dbReference type="Proteomes" id="UP000000517">
    <property type="component" value="Chromosome"/>
</dbReference>
<reference evidence="2" key="3">
    <citation type="submission" date="2010-08" db="EMBL/GenBank/DDBJ databases">
        <authorList>
            <person name="Durkin A.S."/>
            <person name="Nelson K.E."/>
            <person name="Morrison M."/>
            <person name="Forsberg C.W."/>
            <person name="Wilson D.B."/>
            <person name="Russell J.B."/>
            <person name="Cann I.K.O."/>
            <person name="Mackie R.I."/>
            <person name="White B.A."/>
        </authorList>
    </citation>
    <scope>NUCLEOTIDE SEQUENCE</scope>
    <source>
        <strain evidence="2">S85</strain>
    </source>
</reference>